<feature type="region of interest" description="Disordered" evidence="1">
    <location>
        <begin position="235"/>
        <end position="316"/>
    </location>
</feature>
<evidence type="ECO:0000313" key="2">
    <source>
        <dbReference type="EMBL" id="ARX86823.1"/>
    </source>
</evidence>
<dbReference type="Proteomes" id="UP000195880">
    <property type="component" value="Chromosome"/>
</dbReference>
<feature type="compositionally biased region" description="Pro residues" evidence="1">
    <location>
        <begin position="265"/>
        <end position="275"/>
    </location>
</feature>
<evidence type="ECO:0000313" key="3">
    <source>
        <dbReference type="Proteomes" id="UP000195880"/>
    </source>
</evidence>
<gene>
    <name evidence="2" type="ORF">SMD44_06300</name>
</gene>
<keyword evidence="3" id="KW-1185">Reference proteome</keyword>
<feature type="compositionally biased region" description="Low complexity" evidence="1">
    <location>
        <begin position="281"/>
        <end position="293"/>
    </location>
</feature>
<dbReference type="KEGG" id="salf:SMD44_06300"/>
<protein>
    <submittedName>
        <fullName evidence="2">Uncharacterized protein</fullName>
    </submittedName>
</protein>
<dbReference type="AlphaFoldDB" id="A0A1Z1WK52"/>
<organism evidence="2 3">
    <name type="scientific">Streptomyces alboflavus</name>
    <dbReference type="NCBI Taxonomy" id="67267"/>
    <lineage>
        <taxon>Bacteria</taxon>
        <taxon>Bacillati</taxon>
        <taxon>Actinomycetota</taxon>
        <taxon>Actinomycetes</taxon>
        <taxon>Kitasatosporales</taxon>
        <taxon>Streptomycetaceae</taxon>
        <taxon>Streptomyces</taxon>
    </lineage>
</organism>
<reference evidence="2 3" key="1">
    <citation type="submission" date="2017-05" db="EMBL/GenBank/DDBJ databases">
        <title>Streptomyces alboflavus Genome sequencing and assembly.</title>
        <authorList>
            <person name="Wang Y."/>
            <person name="Du B."/>
            <person name="Ding Y."/>
            <person name="Liu H."/>
            <person name="Hou Q."/>
            <person name="Liu K."/>
            <person name="Wang C."/>
            <person name="Yao L."/>
        </authorList>
    </citation>
    <scope>NUCLEOTIDE SEQUENCE [LARGE SCALE GENOMIC DNA]</scope>
    <source>
        <strain evidence="2 3">MDJK44</strain>
    </source>
</reference>
<accession>A0A1Z1WK52</accession>
<proteinExistence type="predicted"/>
<feature type="region of interest" description="Disordered" evidence="1">
    <location>
        <begin position="159"/>
        <end position="219"/>
    </location>
</feature>
<dbReference type="EMBL" id="CP021748">
    <property type="protein sequence ID" value="ARX86823.1"/>
    <property type="molecule type" value="Genomic_DNA"/>
</dbReference>
<feature type="compositionally biased region" description="Low complexity" evidence="1">
    <location>
        <begin position="176"/>
        <end position="192"/>
    </location>
</feature>
<name>A0A1Z1WK52_9ACTN</name>
<evidence type="ECO:0000256" key="1">
    <source>
        <dbReference type="SAM" id="MobiDB-lite"/>
    </source>
</evidence>
<sequence>MRSKGMSYRRCASMTSRPLLTRVAEFTVMTGPIAQVGCASASAGVTFARSAFVRPRKGPPDAVTTSLRTSARVPAASAWKSAACSESTGMIWPGLASALTSGPPTISDSLLASASVWPASRAARVGARPIDPVMPLRTVWQCAESVAATCVAASGPATISGSGSPVPYSSRRASRRAGTTSSRATATVRTRSCLACSARRPTRPPAADRAVTRKRSGLRSTRSMAWVPIEPVEPRMTMSRGPSVPTGSKTRCGSARGAGLSLMPPLWPHPAPDPTAPLGSRRAGAGRVGLAGAPQSRPFPETGAPPQTPLLKRRRG</sequence>